<comment type="caution">
    <text evidence="1">The sequence shown here is derived from an EMBL/GenBank/DDBJ whole genome shotgun (WGS) entry which is preliminary data.</text>
</comment>
<gene>
    <name evidence="1" type="ORF">OFUS_LOCUS20455</name>
</gene>
<dbReference type="AlphaFoldDB" id="A0A8J1XU48"/>
<feature type="non-terminal residue" evidence="1">
    <location>
        <position position="1"/>
    </location>
</feature>
<protein>
    <submittedName>
        <fullName evidence="1">Uncharacterized protein</fullName>
    </submittedName>
</protein>
<sequence>GHWDTCNANSPLCLTEFKYSNSKGYAEISKFCKNDPACTNLHNLSPAACANGEVNKGQSCSYCCYTPACNWGIPIQFHSQYTGLAEFATAPTPPFHVENLDYETSDSTSSTMAAPTTTMTVAPTTTTAAPTTTVAAPTTTMAAVPTTTTAALTTTTAAPTTTTAALTTTRLAATTMAAPETTKTAAPTTTTT</sequence>
<reference evidence="1" key="1">
    <citation type="submission" date="2022-03" db="EMBL/GenBank/DDBJ databases">
        <authorList>
            <person name="Martin C."/>
        </authorList>
    </citation>
    <scope>NUCLEOTIDE SEQUENCE</scope>
</reference>
<proteinExistence type="predicted"/>
<dbReference type="EMBL" id="CAIIXF020000010">
    <property type="protein sequence ID" value="CAH1795995.1"/>
    <property type="molecule type" value="Genomic_DNA"/>
</dbReference>
<dbReference type="Proteomes" id="UP000749559">
    <property type="component" value="Unassembled WGS sequence"/>
</dbReference>
<keyword evidence="2" id="KW-1185">Reference proteome</keyword>
<evidence type="ECO:0000313" key="1">
    <source>
        <dbReference type="EMBL" id="CAH1795995.1"/>
    </source>
</evidence>
<organism evidence="1 2">
    <name type="scientific">Owenia fusiformis</name>
    <name type="common">Polychaete worm</name>
    <dbReference type="NCBI Taxonomy" id="6347"/>
    <lineage>
        <taxon>Eukaryota</taxon>
        <taxon>Metazoa</taxon>
        <taxon>Spiralia</taxon>
        <taxon>Lophotrochozoa</taxon>
        <taxon>Annelida</taxon>
        <taxon>Polychaeta</taxon>
        <taxon>Sedentaria</taxon>
        <taxon>Canalipalpata</taxon>
        <taxon>Sabellida</taxon>
        <taxon>Oweniida</taxon>
        <taxon>Oweniidae</taxon>
        <taxon>Owenia</taxon>
    </lineage>
</organism>
<name>A0A8J1XU48_OWEFU</name>
<accession>A0A8J1XU48</accession>
<evidence type="ECO:0000313" key="2">
    <source>
        <dbReference type="Proteomes" id="UP000749559"/>
    </source>
</evidence>
<feature type="non-terminal residue" evidence="1">
    <location>
        <position position="192"/>
    </location>
</feature>